<comment type="caution">
    <text evidence="2">The sequence shown here is derived from an EMBL/GenBank/DDBJ whole genome shotgun (WGS) entry which is preliminary data.</text>
</comment>
<accession>A0A926S2E1</accession>
<gene>
    <name evidence="2" type="ORF">IDJ76_11625</name>
</gene>
<evidence type="ECO:0000313" key="2">
    <source>
        <dbReference type="EMBL" id="MBD1393747.1"/>
    </source>
</evidence>
<feature type="chain" id="PRO_5037065501" evidence="1">
    <location>
        <begin position="22"/>
        <end position="158"/>
    </location>
</feature>
<dbReference type="Pfam" id="PF16267">
    <property type="entry name" value="DUF4920"/>
    <property type="match status" value="1"/>
</dbReference>
<dbReference type="RefSeq" id="WP_191163485.1">
    <property type="nucleotide sequence ID" value="NZ_JACWMX010000004.1"/>
</dbReference>
<dbReference type="Proteomes" id="UP000619078">
    <property type="component" value="Unassembled WGS sequence"/>
</dbReference>
<protein>
    <submittedName>
        <fullName evidence="2">DUF4920 domain-containing protein</fullName>
    </submittedName>
</protein>
<organism evidence="2 3">
    <name type="scientific">Mucilaginibacter glaciei</name>
    <dbReference type="NCBI Taxonomy" id="2772109"/>
    <lineage>
        <taxon>Bacteria</taxon>
        <taxon>Pseudomonadati</taxon>
        <taxon>Bacteroidota</taxon>
        <taxon>Sphingobacteriia</taxon>
        <taxon>Sphingobacteriales</taxon>
        <taxon>Sphingobacteriaceae</taxon>
        <taxon>Mucilaginibacter</taxon>
    </lineage>
</organism>
<reference evidence="2" key="1">
    <citation type="submission" date="2020-09" db="EMBL/GenBank/DDBJ databases">
        <title>Novel species of Mucilaginibacter isolated from a glacier on the Tibetan Plateau.</title>
        <authorList>
            <person name="Liu Q."/>
            <person name="Xin Y.-H."/>
        </authorList>
    </citation>
    <scope>NUCLEOTIDE SEQUENCE</scope>
    <source>
        <strain evidence="2">ZB1P21</strain>
    </source>
</reference>
<dbReference type="AlphaFoldDB" id="A0A926S2E1"/>
<name>A0A926S2E1_9SPHI</name>
<feature type="signal peptide" evidence="1">
    <location>
        <begin position="1"/>
        <end position="21"/>
    </location>
</feature>
<dbReference type="EMBL" id="JACWMX010000004">
    <property type="protein sequence ID" value="MBD1393747.1"/>
    <property type="molecule type" value="Genomic_DNA"/>
</dbReference>
<keyword evidence="1" id="KW-0732">Signal</keyword>
<sequence>MQTIKSALMLMICFSCTVVGYAQKKVALPHGMVYGTKPSVIAPIPASTLERTMGGKIRQTTAVSGKIIKVTKEKGGWFEMDAGAGKVIAAHFANYNVTLPKQLAGRTVIIEGVAQRVLNPTDLQHFAGDTVKGAKEHKQQPDANRRLTFEVQGLMIDK</sequence>
<keyword evidence="3" id="KW-1185">Reference proteome</keyword>
<evidence type="ECO:0000256" key="1">
    <source>
        <dbReference type="SAM" id="SignalP"/>
    </source>
</evidence>
<dbReference type="InterPro" id="IPR032577">
    <property type="entry name" value="DUF4920"/>
</dbReference>
<proteinExistence type="predicted"/>
<evidence type="ECO:0000313" key="3">
    <source>
        <dbReference type="Proteomes" id="UP000619078"/>
    </source>
</evidence>